<protein>
    <submittedName>
        <fullName evidence="1">Uncharacterized protein</fullName>
    </submittedName>
</protein>
<name>A0A518GEV1_9BACT</name>
<evidence type="ECO:0000313" key="2">
    <source>
        <dbReference type="Proteomes" id="UP000318017"/>
    </source>
</evidence>
<accession>A0A518GEV1</accession>
<dbReference type="Proteomes" id="UP000318017">
    <property type="component" value="Chromosome"/>
</dbReference>
<evidence type="ECO:0000313" key="1">
    <source>
        <dbReference type="EMBL" id="QDV27078.1"/>
    </source>
</evidence>
<organism evidence="1 2">
    <name type="scientific">Aureliella helgolandensis</name>
    <dbReference type="NCBI Taxonomy" id="2527968"/>
    <lineage>
        <taxon>Bacteria</taxon>
        <taxon>Pseudomonadati</taxon>
        <taxon>Planctomycetota</taxon>
        <taxon>Planctomycetia</taxon>
        <taxon>Pirellulales</taxon>
        <taxon>Pirellulaceae</taxon>
        <taxon>Aureliella</taxon>
    </lineage>
</organism>
<dbReference type="EMBL" id="CP036298">
    <property type="protein sequence ID" value="QDV27078.1"/>
    <property type="molecule type" value="Genomic_DNA"/>
</dbReference>
<sequence>MECRFPPMGLGAELAREWAEWAENAWGYSSKAPYVARLVPKLRFTRLGRVATTRVICAVLGFRAELNQEFVDWLVRGLVVGFFSGVVLLESLG</sequence>
<proteinExistence type="predicted"/>
<dbReference type="AlphaFoldDB" id="A0A518GEV1"/>
<reference evidence="1 2" key="1">
    <citation type="submission" date="2019-02" db="EMBL/GenBank/DDBJ databases">
        <title>Deep-cultivation of Planctomycetes and their phenomic and genomic characterization uncovers novel biology.</title>
        <authorList>
            <person name="Wiegand S."/>
            <person name="Jogler M."/>
            <person name="Boedeker C."/>
            <person name="Pinto D."/>
            <person name="Vollmers J."/>
            <person name="Rivas-Marin E."/>
            <person name="Kohn T."/>
            <person name="Peeters S.H."/>
            <person name="Heuer A."/>
            <person name="Rast P."/>
            <person name="Oberbeckmann S."/>
            <person name="Bunk B."/>
            <person name="Jeske O."/>
            <person name="Meyerdierks A."/>
            <person name="Storesund J.E."/>
            <person name="Kallscheuer N."/>
            <person name="Luecker S."/>
            <person name="Lage O.M."/>
            <person name="Pohl T."/>
            <person name="Merkel B.J."/>
            <person name="Hornburger P."/>
            <person name="Mueller R.-W."/>
            <person name="Bruemmer F."/>
            <person name="Labrenz M."/>
            <person name="Spormann A.M."/>
            <person name="Op den Camp H."/>
            <person name="Overmann J."/>
            <person name="Amann R."/>
            <person name="Jetten M.S.M."/>
            <person name="Mascher T."/>
            <person name="Medema M.H."/>
            <person name="Devos D.P."/>
            <person name="Kaster A.-K."/>
            <person name="Ovreas L."/>
            <person name="Rohde M."/>
            <person name="Galperin M.Y."/>
            <person name="Jogler C."/>
        </authorList>
    </citation>
    <scope>NUCLEOTIDE SEQUENCE [LARGE SCALE GENOMIC DNA]</scope>
    <source>
        <strain evidence="1 2">Q31a</strain>
    </source>
</reference>
<dbReference type="KEGG" id="ahel:Q31a_54590"/>
<keyword evidence="2" id="KW-1185">Reference proteome</keyword>
<gene>
    <name evidence="1" type="ORF">Q31a_54590</name>
</gene>